<organism evidence="1 2">
    <name type="scientific">Araneus ventricosus</name>
    <name type="common">Orbweaver spider</name>
    <name type="synonym">Epeira ventricosa</name>
    <dbReference type="NCBI Taxonomy" id="182803"/>
    <lineage>
        <taxon>Eukaryota</taxon>
        <taxon>Metazoa</taxon>
        <taxon>Ecdysozoa</taxon>
        <taxon>Arthropoda</taxon>
        <taxon>Chelicerata</taxon>
        <taxon>Arachnida</taxon>
        <taxon>Araneae</taxon>
        <taxon>Araneomorphae</taxon>
        <taxon>Entelegynae</taxon>
        <taxon>Araneoidea</taxon>
        <taxon>Araneidae</taxon>
        <taxon>Araneus</taxon>
    </lineage>
</organism>
<evidence type="ECO:0000313" key="1">
    <source>
        <dbReference type="EMBL" id="GBN98388.1"/>
    </source>
</evidence>
<dbReference type="AlphaFoldDB" id="A0A4Y2TCM1"/>
<dbReference type="Proteomes" id="UP000499080">
    <property type="component" value="Unassembled WGS sequence"/>
</dbReference>
<accession>A0A4Y2TCM1</accession>
<proteinExistence type="predicted"/>
<gene>
    <name evidence="1" type="ORF">AVEN_85725_1</name>
</gene>
<reference evidence="1 2" key="1">
    <citation type="journal article" date="2019" name="Sci. Rep.">
        <title>Orb-weaving spider Araneus ventricosus genome elucidates the spidroin gene catalogue.</title>
        <authorList>
            <person name="Kono N."/>
            <person name="Nakamura H."/>
            <person name="Ohtoshi R."/>
            <person name="Moran D.A.P."/>
            <person name="Shinohara A."/>
            <person name="Yoshida Y."/>
            <person name="Fujiwara M."/>
            <person name="Mori M."/>
            <person name="Tomita M."/>
            <person name="Arakawa K."/>
        </authorList>
    </citation>
    <scope>NUCLEOTIDE SEQUENCE [LARGE SCALE GENOMIC DNA]</scope>
</reference>
<dbReference type="EMBL" id="BGPR01027690">
    <property type="protein sequence ID" value="GBN98388.1"/>
    <property type="molecule type" value="Genomic_DNA"/>
</dbReference>
<protein>
    <submittedName>
        <fullName evidence="1">Uncharacterized protein</fullName>
    </submittedName>
</protein>
<comment type="caution">
    <text evidence="1">The sequence shown here is derived from an EMBL/GenBank/DDBJ whole genome shotgun (WGS) entry which is preliminary data.</text>
</comment>
<sequence>MLPVIIGLPYVRISSGQSGFQAHVRIFEMSGYTPANAGREKFFWNREKLRYLRKADVIPPMKENSLFMLFASIVDEKVDEHPYPDPDTS</sequence>
<evidence type="ECO:0000313" key="2">
    <source>
        <dbReference type="Proteomes" id="UP000499080"/>
    </source>
</evidence>
<name>A0A4Y2TCM1_ARAVE</name>
<keyword evidence="2" id="KW-1185">Reference proteome</keyword>